<evidence type="ECO:0000313" key="3">
    <source>
        <dbReference type="EMBL" id="GAA3596339.1"/>
    </source>
</evidence>
<gene>
    <name evidence="3" type="ORF">GCM10022295_91620</name>
</gene>
<dbReference type="Proteomes" id="UP001500707">
    <property type="component" value="Unassembled WGS sequence"/>
</dbReference>
<dbReference type="RefSeq" id="WP_346186778.1">
    <property type="nucleotide sequence ID" value="NZ_BAABCE010000041.1"/>
</dbReference>
<feature type="signal peptide" evidence="2">
    <location>
        <begin position="1"/>
        <end position="26"/>
    </location>
</feature>
<evidence type="ECO:0000313" key="4">
    <source>
        <dbReference type="Proteomes" id="UP001500707"/>
    </source>
</evidence>
<evidence type="ECO:0000256" key="1">
    <source>
        <dbReference type="SAM" id="MobiDB-lite"/>
    </source>
</evidence>
<comment type="caution">
    <text evidence="3">The sequence shown here is derived from an EMBL/GenBank/DDBJ whole genome shotgun (WGS) entry which is preliminary data.</text>
</comment>
<keyword evidence="4" id="KW-1185">Reference proteome</keyword>
<feature type="chain" id="PRO_5046847668" evidence="2">
    <location>
        <begin position="27"/>
        <end position="79"/>
    </location>
</feature>
<feature type="region of interest" description="Disordered" evidence="1">
    <location>
        <begin position="31"/>
        <end position="79"/>
    </location>
</feature>
<accession>A0ABP6Z1G9</accession>
<dbReference type="EMBL" id="BAABCE010000041">
    <property type="protein sequence ID" value="GAA3596339.1"/>
    <property type="molecule type" value="Genomic_DNA"/>
</dbReference>
<reference evidence="4" key="1">
    <citation type="journal article" date="2019" name="Int. J. Syst. Evol. Microbiol.">
        <title>The Global Catalogue of Microorganisms (GCM) 10K type strain sequencing project: providing services to taxonomists for standard genome sequencing and annotation.</title>
        <authorList>
            <consortium name="The Broad Institute Genomics Platform"/>
            <consortium name="The Broad Institute Genome Sequencing Center for Infectious Disease"/>
            <person name="Wu L."/>
            <person name="Ma J."/>
        </authorList>
    </citation>
    <scope>NUCLEOTIDE SEQUENCE [LARGE SCALE GENOMIC DNA]</scope>
    <source>
        <strain evidence="4">JCM 17656</strain>
    </source>
</reference>
<evidence type="ECO:0000256" key="2">
    <source>
        <dbReference type="SAM" id="SignalP"/>
    </source>
</evidence>
<sequence length="79" mass="7517">MRARAVLAAVALAGTVLFGGAGQALADDDDMGSAGADFGSTAPAAPEFDQGAFGSGQDATGMGQEASGFGEGGSDFDLG</sequence>
<proteinExistence type="predicted"/>
<organism evidence="3 4">
    <name type="scientific">Streptomyces osmaniensis</name>
    <dbReference type="NCBI Taxonomy" id="593134"/>
    <lineage>
        <taxon>Bacteria</taxon>
        <taxon>Bacillati</taxon>
        <taxon>Actinomycetota</taxon>
        <taxon>Actinomycetes</taxon>
        <taxon>Kitasatosporales</taxon>
        <taxon>Streptomycetaceae</taxon>
        <taxon>Streptomyces</taxon>
    </lineage>
</organism>
<keyword evidence="2" id="KW-0732">Signal</keyword>
<name>A0ABP6Z1G9_9ACTN</name>
<protein>
    <submittedName>
        <fullName evidence="3">Uncharacterized protein</fullName>
    </submittedName>
</protein>